<evidence type="ECO:0000256" key="2">
    <source>
        <dbReference type="SAM" id="Phobius"/>
    </source>
</evidence>
<feature type="region of interest" description="Disordered" evidence="1">
    <location>
        <begin position="32"/>
        <end position="51"/>
    </location>
</feature>
<reference evidence="4" key="1">
    <citation type="journal article" date="2019" name="Int. J. Syst. Evol. Microbiol.">
        <title>The Global Catalogue of Microorganisms (GCM) 10K type strain sequencing project: providing services to taxonomists for standard genome sequencing and annotation.</title>
        <authorList>
            <consortium name="The Broad Institute Genomics Platform"/>
            <consortium name="The Broad Institute Genome Sequencing Center for Infectious Disease"/>
            <person name="Wu L."/>
            <person name="Ma J."/>
        </authorList>
    </citation>
    <scope>NUCLEOTIDE SEQUENCE [LARGE SCALE GENOMIC DNA]</scope>
    <source>
        <strain evidence="4">CGMCC 1.16031</strain>
    </source>
</reference>
<protein>
    <submittedName>
        <fullName evidence="3">DUF2897 family protein</fullName>
    </submittedName>
</protein>
<keyword evidence="2" id="KW-0812">Transmembrane</keyword>
<dbReference type="Proteomes" id="UP001596364">
    <property type="component" value="Unassembled WGS sequence"/>
</dbReference>
<gene>
    <name evidence="3" type="ORF">ACFP85_06100</name>
</gene>
<name>A0ABW1XIT5_9ALTE</name>
<evidence type="ECO:0000313" key="3">
    <source>
        <dbReference type="EMBL" id="MFC6439716.1"/>
    </source>
</evidence>
<dbReference type="Pfam" id="PF11446">
    <property type="entry name" value="DUF2897"/>
    <property type="match status" value="1"/>
</dbReference>
<keyword evidence="2" id="KW-0472">Membrane</keyword>
<dbReference type="EMBL" id="JBHSUS010000001">
    <property type="protein sequence ID" value="MFC6439716.1"/>
    <property type="molecule type" value="Genomic_DNA"/>
</dbReference>
<comment type="caution">
    <text evidence="3">The sequence shown here is derived from an EMBL/GenBank/DDBJ whole genome shotgun (WGS) entry which is preliminary data.</text>
</comment>
<evidence type="ECO:0000313" key="4">
    <source>
        <dbReference type="Proteomes" id="UP001596364"/>
    </source>
</evidence>
<proteinExistence type="predicted"/>
<evidence type="ECO:0000256" key="1">
    <source>
        <dbReference type="SAM" id="MobiDB-lite"/>
    </source>
</evidence>
<accession>A0ABW1XIT5</accession>
<keyword evidence="2" id="KW-1133">Transmembrane helix</keyword>
<organism evidence="3 4">
    <name type="scientific">Pseudobowmanella zhangzhouensis</name>
    <dbReference type="NCBI Taxonomy" id="1537679"/>
    <lineage>
        <taxon>Bacteria</taxon>
        <taxon>Pseudomonadati</taxon>
        <taxon>Pseudomonadota</taxon>
        <taxon>Gammaproteobacteria</taxon>
        <taxon>Alteromonadales</taxon>
        <taxon>Alteromonadaceae</taxon>
    </lineage>
</organism>
<dbReference type="InterPro" id="IPR021550">
    <property type="entry name" value="DUF2897"/>
</dbReference>
<dbReference type="RefSeq" id="WP_131256607.1">
    <property type="nucleotide sequence ID" value="NZ_JBHSUS010000001.1"/>
</dbReference>
<sequence length="51" mass="5562">MSGWIVGIIIFVVLGVIVGNLMLLKQTANNKYSKNEVPPGVKAQPYSDDDE</sequence>
<feature type="transmembrane region" description="Helical" evidence="2">
    <location>
        <begin position="6"/>
        <end position="24"/>
    </location>
</feature>
<keyword evidence="4" id="KW-1185">Reference proteome</keyword>